<dbReference type="AlphaFoldDB" id="A0A430HDM3"/>
<gene>
    <name evidence="5" type="ORF">EJB06_29015</name>
</gene>
<evidence type="ECO:0000259" key="4">
    <source>
        <dbReference type="PROSITE" id="PS50943"/>
    </source>
</evidence>
<dbReference type="SUPFAM" id="SSF47413">
    <property type="entry name" value="lambda repressor-like DNA-binding domains"/>
    <property type="match status" value="1"/>
</dbReference>
<dbReference type="InterPro" id="IPR050807">
    <property type="entry name" value="TransReg_Diox_bact_type"/>
</dbReference>
<proteinExistence type="predicted"/>
<dbReference type="EMBL" id="RXLQ01000024">
    <property type="protein sequence ID" value="RSZ55597.1"/>
    <property type="molecule type" value="Genomic_DNA"/>
</dbReference>
<evidence type="ECO:0000313" key="6">
    <source>
        <dbReference type="Proteomes" id="UP000278085"/>
    </source>
</evidence>
<protein>
    <submittedName>
        <fullName evidence="5">XRE family transcriptional regulator</fullName>
    </submittedName>
</protein>
<keyword evidence="6" id="KW-1185">Reference proteome</keyword>
<evidence type="ECO:0000313" key="5">
    <source>
        <dbReference type="EMBL" id="RSZ55597.1"/>
    </source>
</evidence>
<organism evidence="5 6">
    <name type="scientific">Massilia atriviolacea</name>
    <dbReference type="NCBI Taxonomy" id="2495579"/>
    <lineage>
        <taxon>Bacteria</taxon>
        <taxon>Pseudomonadati</taxon>
        <taxon>Pseudomonadota</taxon>
        <taxon>Betaproteobacteria</taxon>
        <taxon>Burkholderiales</taxon>
        <taxon>Oxalobacteraceae</taxon>
        <taxon>Telluria group</taxon>
        <taxon>Massilia</taxon>
    </lineage>
</organism>
<dbReference type="OrthoDB" id="8527856at2"/>
<dbReference type="InterPro" id="IPR010982">
    <property type="entry name" value="Lambda_DNA-bd_dom_sf"/>
</dbReference>
<dbReference type="InterPro" id="IPR001387">
    <property type="entry name" value="Cro/C1-type_HTH"/>
</dbReference>
<dbReference type="PROSITE" id="PS50943">
    <property type="entry name" value="HTH_CROC1"/>
    <property type="match status" value="1"/>
</dbReference>
<keyword evidence="2" id="KW-0238">DNA-binding</keyword>
<dbReference type="SMART" id="SM00530">
    <property type="entry name" value="HTH_XRE"/>
    <property type="match status" value="1"/>
</dbReference>
<evidence type="ECO:0000256" key="1">
    <source>
        <dbReference type="ARBA" id="ARBA00023015"/>
    </source>
</evidence>
<dbReference type="Gene3D" id="1.10.260.40">
    <property type="entry name" value="lambda repressor-like DNA-binding domains"/>
    <property type="match status" value="1"/>
</dbReference>
<name>A0A430HDM3_9BURK</name>
<dbReference type="GO" id="GO:0003700">
    <property type="term" value="F:DNA-binding transcription factor activity"/>
    <property type="evidence" value="ECO:0007669"/>
    <property type="project" value="TreeGrafter"/>
</dbReference>
<dbReference type="Proteomes" id="UP000278085">
    <property type="component" value="Unassembled WGS sequence"/>
</dbReference>
<dbReference type="Pfam" id="PF01381">
    <property type="entry name" value="HTH_3"/>
    <property type="match status" value="1"/>
</dbReference>
<dbReference type="PANTHER" id="PTHR46797:SF23">
    <property type="entry name" value="HTH-TYPE TRANSCRIPTIONAL REGULATOR SUTR"/>
    <property type="match status" value="1"/>
</dbReference>
<keyword evidence="1" id="KW-0805">Transcription regulation</keyword>
<dbReference type="CDD" id="cd00093">
    <property type="entry name" value="HTH_XRE"/>
    <property type="match status" value="1"/>
</dbReference>
<dbReference type="GO" id="GO:0003677">
    <property type="term" value="F:DNA binding"/>
    <property type="evidence" value="ECO:0007669"/>
    <property type="project" value="UniProtKB-KW"/>
</dbReference>
<feature type="domain" description="HTH cro/C1-type" evidence="4">
    <location>
        <begin position="13"/>
        <end position="68"/>
    </location>
</feature>
<dbReference type="GO" id="GO:0005829">
    <property type="term" value="C:cytosol"/>
    <property type="evidence" value="ECO:0007669"/>
    <property type="project" value="TreeGrafter"/>
</dbReference>
<dbReference type="PANTHER" id="PTHR46797">
    <property type="entry name" value="HTH-TYPE TRANSCRIPTIONAL REGULATOR"/>
    <property type="match status" value="1"/>
</dbReference>
<accession>A0A430HDM3</accession>
<sequence length="70" mass="7832">MPTPARILFGQRLRLAREALSLSQEGLAEQAGIHRTYVSQVESGKRNIAVDNMERLAAAVGKELWEMLRP</sequence>
<keyword evidence="3" id="KW-0804">Transcription</keyword>
<evidence type="ECO:0000256" key="3">
    <source>
        <dbReference type="ARBA" id="ARBA00023163"/>
    </source>
</evidence>
<comment type="caution">
    <text evidence="5">The sequence shown here is derived from an EMBL/GenBank/DDBJ whole genome shotgun (WGS) entry which is preliminary data.</text>
</comment>
<reference evidence="5 6" key="1">
    <citation type="submission" date="2018-12" db="EMBL/GenBank/DDBJ databases">
        <authorList>
            <person name="Yang E."/>
        </authorList>
    </citation>
    <scope>NUCLEOTIDE SEQUENCE [LARGE SCALE GENOMIC DNA]</scope>
    <source>
        <strain evidence="5 6">SOD</strain>
    </source>
</reference>
<evidence type="ECO:0000256" key="2">
    <source>
        <dbReference type="ARBA" id="ARBA00023125"/>
    </source>
</evidence>